<proteinExistence type="predicted"/>
<evidence type="ECO:0000313" key="2">
    <source>
        <dbReference type="Proteomes" id="UP001501734"/>
    </source>
</evidence>
<accession>A0ABP7VJW2</accession>
<keyword evidence="2" id="KW-1185">Reference proteome</keyword>
<reference evidence="2" key="1">
    <citation type="journal article" date="2019" name="Int. J. Syst. Evol. Microbiol.">
        <title>The Global Catalogue of Microorganisms (GCM) 10K type strain sequencing project: providing services to taxonomists for standard genome sequencing and annotation.</title>
        <authorList>
            <consortium name="The Broad Institute Genomics Platform"/>
            <consortium name="The Broad Institute Genome Sequencing Center for Infectious Disease"/>
            <person name="Wu L."/>
            <person name="Ma J."/>
        </authorList>
    </citation>
    <scope>NUCLEOTIDE SEQUENCE [LARGE SCALE GENOMIC DNA]</scope>
    <source>
        <strain evidence="2">JCM 17250</strain>
    </source>
</reference>
<name>A0ABP7VJW2_9BACI</name>
<evidence type="ECO:0000313" key="1">
    <source>
        <dbReference type="EMBL" id="GAA4068889.1"/>
    </source>
</evidence>
<dbReference type="EMBL" id="BAABDL010000071">
    <property type="protein sequence ID" value="GAA4068889.1"/>
    <property type="molecule type" value="Genomic_DNA"/>
</dbReference>
<evidence type="ECO:0008006" key="3">
    <source>
        <dbReference type="Google" id="ProtNLM"/>
    </source>
</evidence>
<protein>
    <recommendedName>
        <fullName evidence="3">Transposase</fullName>
    </recommendedName>
</protein>
<gene>
    <name evidence="1" type="ORF">GCM10022410_13510</name>
</gene>
<comment type="caution">
    <text evidence="1">The sequence shown here is derived from an EMBL/GenBank/DDBJ whole genome shotgun (WGS) entry which is preliminary data.</text>
</comment>
<dbReference type="Proteomes" id="UP001501734">
    <property type="component" value="Unassembled WGS sequence"/>
</dbReference>
<sequence length="194" mass="22537">MFPYQKILKLHSEGVSLRSIASITQHSRQKVTEVINLAEKKGVKLPFEEGINDSWLEDFLYPEKKQESSGRHMMDFDKVHDELAKPNVTLTLLHDEYVREAKSVGRIPYAYLTFAEHYHDYALKYKATMRIRRKPGEILEVDWAAKQCRLLTRIQGKTKGLYFYRNASLFSIILCRRLLSNGLAFMDTASSAYL</sequence>
<dbReference type="RefSeq" id="WP_344911583.1">
    <property type="nucleotide sequence ID" value="NZ_BAABDL010000071.1"/>
</dbReference>
<organism evidence="1 2">
    <name type="scientific">Amphibacillus indicireducens</name>
    <dbReference type="NCBI Taxonomy" id="1076330"/>
    <lineage>
        <taxon>Bacteria</taxon>
        <taxon>Bacillati</taxon>
        <taxon>Bacillota</taxon>
        <taxon>Bacilli</taxon>
        <taxon>Bacillales</taxon>
        <taxon>Bacillaceae</taxon>
        <taxon>Amphibacillus</taxon>
    </lineage>
</organism>